<evidence type="ECO:0000256" key="9">
    <source>
        <dbReference type="RuleBase" id="RU364135"/>
    </source>
</evidence>
<dbReference type="CDD" id="cd12230">
    <property type="entry name" value="RRM1_U2AF65"/>
    <property type="match status" value="1"/>
</dbReference>
<feature type="domain" description="RRM" evidence="10">
    <location>
        <begin position="184"/>
        <end position="262"/>
    </location>
</feature>
<keyword evidence="13" id="KW-1185">Reference proteome</keyword>
<dbReference type="Gene3D" id="3.30.70.330">
    <property type="match status" value="3"/>
</dbReference>
<reference evidence="11 13" key="1">
    <citation type="journal article" date="2006" name="Proc. Natl. Acad. Sci. U.S.A.">
        <title>Genome analysis of the smallest free-living eukaryote Ostreococcus tauri unveils many unique features.</title>
        <authorList>
            <person name="Derelle E."/>
            <person name="Ferraz C."/>
            <person name="Rombauts S."/>
            <person name="Rouze P."/>
            <person name="Worden A.Z."/>
            <person name="Robbens S."/>
            <person name="Partensky F."/>
            <person name="Degroeve S."/>
            <person name="Echeynie S."/>
            <person name="Cooke R."/>
            <person name="Saeys Y."/>
            <person name="Wuyts J."/>
            <person name="Jabbari K."/>
            <person name="Bowler C."/>
            <person name="Panaud O."/>
            <person name="Piegu B."/>
            <person name="Ball S.G."/>
            <person name="Ral J.-P."/>
            <person name="Bouget F.-Y."/>
            <person name="Piganeau G."/>
            <person name="De Baets B."/>
            <person name="Picard A."/>
            <person name="Delseny M."/>
            <person name="Demaille J."/>
            <person name="Van de Peer Y."/>
            <person name="Moreau H."/>
        </authorList>
    </citation>
    <scope>NUCLEOTIDE SEQUENCE [LARGE SCALE GENOMIC DNA]</scope>
    <source>
        <strain evidence="11 13">OTTH0595</strain>
    </source>
</reference>
<dbReference type="OMA" id="YYFTELQ"/>
<dbReference type="STRING" id="70448.Q01DB3"/>
<organism evidence="11 13">
    <name type="scientific">Ostreococcus tauri</name>
    <name type="common">Marine green alga</name>
    <dbReference type="NCBI Taxonomy" id="70448"/>
    <lineage>
        <taxon>Eukaryota</taxon>
        <taxon>Viridiplantae</taxon>
        <taxon>Chlorophyta</taxon>
        <taxon>Mamiellophyceae</taxon>
        <taxon>Mamiellales</taxon>
        <taxon>Bathycoccaceae</taxon>
        <taxon>Ostreococcus</taxon>
    </lineage>
</organism>
<reference evidence="12" key="3">
    <citation type="submission" date="2017-04" db="EMBL/GenBank/DDBJ databases">
        <title>Population genomics of picophytoplankton unveils novel chromosome hypervariability.</title>
        <authorList>
            <consortium name="DOE Joint Genome Institute"/>
            <person name="Blanc-Mathieu R."/>
            <person name="Krasovec M."/>
            <person name="Hebrard M."/>
            <person name="Yau S."/>
            <person name="Desgranges E."/>
            <person name="Martin J."/>
            <person name="Schackwitz W."/>
            <person name="Kuo A."/>
            <person name="Salin G."/>
            <person name="Donnadieu C."/>
            <person name="Desdevises Y."/>
            <person name="Sanchez-Ferandin S."/>
            <person name="Moreau H."/>
            <person name="Rivals E."/>
            <person name="Grigoriev I.V."/>
            <person name="Grimsley N."/>
            <person name="Eyre-Walker A."/>
            <person name="Piganeau G."/>
        </authorList>
    </citation>
    <scope>NUCLEOTIDE SEQUENCE [LARGE SCALE GENOMIC DNA]</scope>
    <source>
        <strain evidence="12">RCC 1115</strain>
    </source>
</reference>
<dbReference type="EMBL" id="CAID01000003">
    <property type="protein sequence ID" value="CAL52690.1"/>
    <property type="molecule type" value="Genomic_DNA"/>
</dbReference>
<dbReference type="Proteomes" id="UP000195557">
    <property type="component" value="Unassembled WGS sequence"/>
</dbReference>
<keyword evidence="6 9" id="KW-0508">mRNA splicing</keyword>
<accession>Q01DB3</accession>
<comment type="subcellular location">
    <subcellularLocation>
        <location evidence="1 9">Nucleus</location>
    </subcellularLocation>
</comment>
<dbReference type="SUPFAM" id="SSF54928">
    <property type="entry name" value="RNA-binding domain, RBD"/>
    <property type="match status" value="2"/>
</dbReference>
<dbReference type="NCBIfam" id="TIGR01642">
    <property type="entry name" value="U2AF_lg"/>
    <property type="match status" value="1"/>
</dbReference>
<evidence type="ECO:0000313" key="12">
    <source>
        <dbReference type="EMBL" id="OUS45740.1"/>
    </source>
</evidence>
<evidence type="ECO:0000256" key="3">
    <source>
        <dbReference type="ARBA" id="ARBA00022664"/>
    </source>
</evidence>
<keyword evidence="3 9" id="KW-0507">mRNA processing</keyword>
<dbReference type="GO" id="GO:0008380">
    <property type="term" value="P:RNA splicing"/>
    <property type="evidence" value="ECO:0007669"/>
    <property type="project" value="UniProtKB-KW"/>
</dbReference>
<evidence type="ECO:0000313" key="13">
    <source>
        <dbReference type="Proteomes" id="UP000009170"/>
    </source>
</evidence>
<dbReference type="RefSeq" id="XP_003077950.1">
    <property type="nucleotide sequence ID" value="XM_003077902.1"/>
</dbReference>
<dbReference type="KEGG" id="ota:OT_ostta03g00400"/>
<dbReference type="EMBL" id="KZ155786">
    <property type="protein sequence ID" value="OUS45740.1"/>
    <property type="molecule type" value="Genomic_DNA"/>
</dbReference>
<feature type="domain" description="RRM" evidence="10">
    <location>
        <begin position="58"/>
        <end position="140"/>
    </location>
</feature>
<dbReference type="InParanoid" id="Q01DB3"/>
<evidence type="ECO:0000256" key="2">
    <source>
        <dbReference type="ARBA" id="ARBA00010269"/>
    </source>
</evidence>
<dbReference type="CDD" id="cd12231">
    <property type="entry name" value="RRM2_U2AF65"/>
    <property type="match status" value="1"/>
</dbReference>
<dbReference type="InterPro" id="IPR035979">
    <property type="entry name" value="RBD_domain_sf"/>
</dbReference>
<dbReference type="CDD" id="cd12232">
    <property type="entry name" value="RRM3_U2AF65"/>
    <property type="match status" value="1"/>
</dbReference>
<evidence type="ECO:0000256" key="7">
    <source>
        <dbReference type="ARBA" id="ARBA00023242"/>
    </source>
</evidence>
<proteinExistence type="inferred from homology"/>
<dbReference type="InterPro" id="IPR003954">
    <property type="entry name" value="RRM_euk-type"/>
</dbReference>
<dbReference type="InterPro" id="IPR000504">
    <property type="entry name" value="RRM_dom"/>
</dbReference>
<dbReference type="InterPro" id="IPR012677">
    <property type="entry name" value="Nucleotide-bd_a/b_plait_sf"/>
</dbReference>
<sequence>MSPGPYERRPRMRATLFDVYPEGVDPKNLPSAGAGYGPPPGMGFSSAAITAQTTRHARRIYLGGCPTMANEQELSSFFNDALVAVGGTTSEEAPVVNVYINLEKKFAFVEFRSVEECSNALALDGVMIQGEPVRIRRPNDYNPQIAQGLGPSTPNPKLNLQAIGLDPSALARSATTNILQEDPNRIFIGGLPYYLEEPQVRELLEAFGPIARFDLVRDKENGNSKGYGFVVYQDAAVTDIACQGLNGMQMGEKTLTVRRAEQGRTDLIGGQVSVPPPPAIAPANPPSEVVSFTNMGITEEELADDEEFENIMEDMNEECGKYGKIISVVIPRPSKSGESVTGIGKVFVRYESVEDATKARDALNGRRFGGNSVVADFIDIESFASQTF</sequence>
<dbReference type="SMART" id="SM00360">
    <property type="entry name" value="RRM"/>
    <property type="match status" value="3"/>
</dbReference>
<dbReference type="GO" id="GO:0003723">
    <property type="term" value="F:RNA binding"/>
    <property type="evidence" value="ECO:0007669"/>
    <property type="project" value="UniProtKB-UniRule"/>
</dbReference>
<dbReference type="FunFam" id="3.30.70.330:FF:000097">
    <property type="entry name" value="U2 snRNP auxiliary factor large subunit"/>
    <property type="match status" value="1"/>
</dbReference>
<keyword evidence="4" id="KW-0677">Repeat</keyword>
<feature type="domain" description="RRM" evidence="10">
    <location>
        <begin position="288"/>
        <end position="380"/>
    </location>
</feature>
<dbReference type="Pfam" id="PF00076">
    <property type="entry name" value="RRM_1"/>
    <property type="match status" value="2"/>
</dbReference>
<evidence type="ECO:0000256" key="5">
    <source>
        <dbReference type="ARBA" id="ARBA00022884"/>
    </source>
</evidence>
<dbReference type="GO" id="GO:0006397">
    <property type="term" value="P:mRNA processing"/>
    <property type="evidence" value="ECO:0007669"/>
    <property type="project" value="UniProtKB-KW"/>
</dbReference>
<dbReference type="PANTHER" id="PTHR23139">
    <property type="entry name" value="RNA-BINDING PROTEIN"/>
    <property type="match status" value="1"/>
</dbReference>
<evidence type="ECO:0000313" key="11">
    <source>
        <dbReference type="EMBL" id="CAL52690.1"/>
    </source>
</evidence>
<name>Q01DB3_OSTTA</name>
<dbReference type="FunFam" id="3.30.70.330:FF:000057">
    <property type="entry name" value="U2 snRNP auxiliary factor large subunit"/>
    <property type="match status" value="1"/>
</dbReference>
<protein>
    <recommendedName>
        <fullName evidence="9">Splicing factor U2af large subunit</fullName>
    </recommendedName>
    <alternativeName>
        <fullName evidence="9">U2 auxiliary factor 65 kDa subunit</fullName>
    </alternativeName>
    <alternativeName>
        <fullName evidence="9">U2 small nuclear ribonucleoprotein auxiliary factor large subunit (U2 snRNP auxiliary factor large subunit)</fullName>
    </alternativeName>
</protein>
<accession>A0A1Y5I837</accession>
<comment type="similarity">
    <text evidence="2 9">Belongs to the splicing factor SR family.</text>
</comment>
<dbReference type="Proteomes" id="UP000009170">
    <property type="component" value="Unassembled WGS sequence"/>
</dbReference>
<dbReference type="GeneID" id="9832839"/>
<dbReference type="GO" id="GO:0005634">
    <property type="term" value="C:nucleus"/>
    <property type="evidence" value="ECO:0007669"/>
    <property type="project" value="UniProtKB-SubCell"/>
</dbReference>
<dbReference type="SMART" id="SM00361">
    <property type="entry name" value="RRM_1"/>
    <property type="match status" value="2"/>
</dbReference>
<dbReference type="AlphaFoldDB" id="Q01DB3"/>
<evidence type="ECO:0000256" key="8">
    <source>
        <dbReference type="PROSITE-ProRule" id="PRU00176"/>
    </source>
</evidence>
<evidence type="ECO:0000256" key="1">
    <source>
        <dbReference type="ARBA" id="ARBA00004123"/>
    </source>
</evidence>
<dbReference type="FunCoup" id="Q01DB3">
    <property type="interactions" value="1748"/>
</dbReference>
<evidence type="ECO:0000259" key="10">
    <source>
        <dbReference type="PROSITE" id="PS50102"/>
    </source>
</evidence>
<dbReference type="InterPro" id="IPR006529">
    <property type="entry name" value="U2AF_lg"/>
</dbReference>
<dbReference type="PROSITE" id="PS50102">
    <property type="entry name" value="RRM"/>
    <property type="match status" value="3"/>
</dbReference>
<keyword evidence="5 8" id="KW-0694">RNA-binding</keyword>
<accession>A0A454XWW2</accession>
<keyword evidence="7 9" id="KW-0539">Nucleus</keyword>
<evidence type="ECO:0000256" key="6">
    <source>
        <dbReference type="ARBA" id="ARBA00023187"/>
    </source>
</evidence>
<evidence type="ECO:0000256" key="4">
    <source>
        <dbReference type="ARBA" id="ARBA00022737"/>
    </source>
</evidence>
<dbReference type="OrthoDB" id="10266058at2759"/>
<reference evidence="11" key="2">
    <citation type="journal article" date="2014" name="BMC Genomics">
        <title>An improved genome of the model marine alga Ostreococcus tauri unfolds by assessing Illumina de novo assemblies.</title>
        <authorList>
            <person name="Blanc-Mathieu R."/>
            <person name="Verhelst B."/>
            <person name="Derelle E."/>
            <person name="Rombauts S."/>
            <person name="Bouget F.Y."/>
            <person name="Carre I."/>
            <person name="Chateau A."/>
            <person name="Eyre-Walker A."/>
            <person name="Grimsley N."/>
            <person name="Moreau H."/>
            <person name="Piegu B."/>
            <person name="Rivals E."/>
            <person name="Schackwitz W."/>
            <person name="Van de Peer Y."/>
            <person name="Piganeau G."/>
        </authorList>
    </citation>
    <scope>NUCLEOTIDE SEQUENCE</scope>
    <source>
        <strain evidence="11">RCC4221</strain>
    </source>
</reference>
<gene>
    <name evidence="12" type="ORF">BE221DRAFT_199296</name>
    <name evidence="11" type="ORF">OT_ostta03g00400</name>
</gene>
<comment type="function">
    <text evidence="9">Necessary for the splicing of pre-mRNA.</text>
</comment>